<dbReference type="PANTHER" id="PTHR31845:SF37">
    <property type="entry name" value="TRANSCRIPTION FACTOR DOMAIN-CONTAINING PROTEIN"/>
    <property type="match status" value="1"/>
</dbReference>
<comment type="caution">
    <text evidence="8">The sequence shown here is derived from an EMBL/GenBank/DDBJ whole genome shotgun (WGS) entry which is preliminary data.</text>
</comment>
<evidence type="ECO:0000259" key="7">
    <source>
        <dbReference type="Pfam" id="PF26335"/>
    </source>
</evidence>
<gene>
    <name evidence="8" type="ORF">QBC33DRAFT_614587</name>
</gene>
<evidence type="ECO:0000313" key="9">
    <source>
        <dbReference type="Proteomes" id="UP001244011"/>
    </source>
</evidence>
<dbReference type="InterPro" id="IPR051089">
    <property type="entry name" value="prtT"/>
</dbReference>
<reference evidence="8" key="1">
    <citation type="submission" date="2023-06" db="EMBL/GenBank/DDBJ databases">
        <title>Genome-scale phylogeny and comparative genomics of the fungal order Sordariales.</title>
        <authorList>
            <consortium name="Lawrence Berkeley National Laboratory"/>
            <person name="Hensen N."/>
            <person name="Bonometti L."/>
            <person name="Westerberg I."/>
            <person name="Brannstrom I.O."/>
            <person name="Guillou S."/>
            <person name="Cros-Aarteil S."/>
            <person name="Calhoun S."/>
            <person name="Haridas S."/>
            <person name="Kuo A."/>
            <person name="Mondo S."/>
            <person name="Pangilinan J."/>
            <person name="Riley R."/>
            <person name="Labutti K."/>
            <person name="Andreopoulos B."/>
            <person name="Lipzen A."/>
            <person name="Chen C."/>
            <person name="Yanf M."/>
            <person name="Daum C."/>
            <person name="Ng V."/>
            <person name="Clum A."/>
            <person name="Steindorff A."/>
            <person name="Ohm R."/>
            <person name="Martin F."/>
            <person name="Silar P."/>
            <person name="Natvig D."/>
            <person name="Lalanne C."/>
            <person name="Gautier V."/>
            <person name="Ament-Velasquez S.L."/>
            <person name="Kruys A."/>
            <person name="Hutchinson M.I."/>
            <person name="Powell A.J."/>
            <person name="Barry K."/>
            <person name="Miller A.N."/>
            <person name="Grigoriev I.V."/>
            <person name="Debuchy R."/>
            <person name="Gladieux P."/>
            <person name="Thoren M.H."/>
            <person name="Johannesson H."/>
        </authorList>
    </citation>
    <scope>NUCLEOTIDE SEQUENCE</scope>
    <source>
        <strain evidence="8">8032-3</strain>
    </source>
</reference>
<dbReference type="InterPro" id="IPR036864">
    <property type="entry name" value="Zn2-C6_fun-type_DNA-bd_sf"/>
</dbReference>
<evidence type="ECO:0000256" key="5">
    <source>
        <dbReference type="ARBA" id="ARBA00023242"/>
    </source>
</evidence>
<name>A0AAJ0FCE4_9PEZI</name>
<dbReference type="GO" id="GO:0008270">
    <property type="term" value="F:zinc ion binding"/>
    <property type="evidence" value="ECO:0007669"/>
    <property type="project" value="InterPro"/>
</dbReference>
<dbReference type="GO" id="GO:0005634">
    <property type="term" value="C:nucleus"/>
    <property type="evidence" value="ECO:0007669"/>
    <property type="project" value="UniProtKB-SubCell"/>
</dbReference>
<dbReference type="Proteomes" id="UP001244011">
    <property type="component" value="Unassembled WGS sequence"/>
</dbReference>
<dbReference type="InterPro" id="IPR001466">
    <property type="entry name" value="Beta-lactam-related"/>
</dbReference>
<evidence type="ECO:0008006" key="10">
    <source>
        <dbReference type="Google" id="ProtNLM"/>
    </source>
</evidence>
<dbReference type="RefSeq" id="XP_060278255.1">
    <property type="nucleotide sequence ID" value="XM_060432598.1"/>
</dbReference>
<organism evidence="8 9">
    <name type="scientific">Phialemonium atrogriseum</name>
    <dbReference type="NCBI Taxonomy" id="1093897"/>
    <lineage>
        <taxon>Eukaryota</taxon>
        <taxon>Fungi</taxon>
        <taxon>Dikarya</taxon>
        <taxon>Ascomycota</taxon>
        <taxon>Pezizomycotina</taxon>
        <taxon>Sordariomycetes</taxon>
        <taxon>Sordariomycetidae</taxon>
        <taxon>Cephalothecales</taxon>
        <taxon>Cephalothecaceae</taxon>
        <taxon>Phialemonium</taxon>
    </lineage>
</organism>
<keyword evidence="9" id="KW-1185">Reference proteome</keyword>
<keyword evidence="4" id="KW-0804">Transcription</keyword>
<dbReference type="AlphaFoldDB" id="A0AAJ0FCE4"/>
<keyword evidence="2" id="KW-0805">Transcription regulation</keyword>
<dbReference type="Pfam" id="PF26335">
    <property type="entry name" value="ARB_00930_C"/>
    <property type="match status" value="1"/>
</dbReference>
<evidence type="ECO:0000313" key="8">
    <source>
        <dbReference type="EMBL" id="KAK1762042.1"/>
    </source>
</evidence>
<dbReference type="PANTHER" id="PTHR31845">
    <property type="entry name" value="FINGER DOMAIN PROTEIN, PUTATIVE-RELATED"/>
    <property type="match status" value="1"/>
</dbReference>
<dbReference type="CDD" id="cd12148">
    <property type="entry name" value="fungal_TF_MHR"/>
    <property type="match status" value="1"/>
</dbReference>
<dbReference type="EMBL" id="MU839044">
    <property type="protein sequence ID" value="KAK1762042.1"/>
    <property type="molecule type" value="Genomic_DNA"/>
</dbReference>
<proteinExistence type="predicted"/>
<protein>
    <recommendedName>
        <fullName evidence="10">Zn(2)-C6 fungal-type domain-containing protein</fullName>
    </recommendedName>
</protein>
<evidence type="ECO:0000256" key="3">
    <source>
        <dbReference type="ARBA" id="ARBA00023125"/>
    </source>
</evidence>
<dbReference type="SUPFAM" id="SSF57701">
    <property type="entry name" value="Zn2/Cys6 DNA-binding domain"/>
    <property type="match status" value="1"/>
</dbReference>
<dbReference type="Pfam" id="PF00144">
    <property type="entry name" value="Beta-lactamase"/>
    <property type="match status" value="1"/>
</dbReference>
<dbReference type="GO" id="GO:0000976">
    <property type="term" value="F:transcription cis-regulatory region binding"/>
    <property type="evidence" value="ECO:0007669"/>
    <property type="project" value="TreeGrafter"/>
</dbReference>
<evidence type="ECO:0000259" key="6">
    <source>
        <dbReference type="Pfam" id="PF00144"/>
    </source>
</evidence>
<sequence length="1164" mass="126452">MGRQQRNAMAKPTVLSPKTCQTCFNAKIRCTKTQDSGSCDRCMRLSKTCVFAPARRRNAAPPKSRIDQLEAKLDRIMGSKAPSPADEGSTSAGGSAGDMIASPCDVRDTGTTGLPLQLAVSADSCDPLACGLLDLDKSVRLLKLFRSRMTSHFPFVVLPDTVTFQDLRRERPCLCLAVLAVTAFEDFVLQRKLSGLFNQLLAAKMASGKILSIDVLQGLLVHLAWAHYQPRPRKYSQHLHLAASIVADLRLDRPRRPQLWKVDFENDRRGAEWGSDELRALIGTYYLASSSSIVLQKMRHFPYTHFILESCEKLVLQGEFPSDKYLKHIVQIQRLSEEVDDFVTHATAKSSVDEITAKMTTIRHQVDSLKSNLTFALSECPTLLLQLSMLELFISQQSLPGFPLALSTIQQTLGSSPQTVDSFSESVSASKSLINILLAMAPGQENILSNLAWIMLSCSLSFSARFDVLAADPRISHLTQHVRRCLDIRHTLRQVILRLQSLVSPDEDSNGDRDTFYHFLRRAQAIEAWYIRQTGHSSPLTPTNIDATPIHRHDTTQEMGDFTSVAELTAFAPIGESSESGSGTFSDLAMIDFFTEDMQGKDFGLALASTHPYRDFFTHHLNHAFSHVSGLPPFNPTDQLSYQPCPLLRAYYPPPTLDKSSDAIKSFSDDLTSVFDEIVRTGKSDDFGTITPNTTSFSVVLFSGADDGTGDPIFYSYYHTAPVSGAEINVTSDTVFPLGTLTQLFTVYTWLVELGDENWEDPITKFLPELETVSASTDGFGVDWSDVTIGALSGHMAGIARDSHACELGKPCDRQNFIKSFAEVPPIFLPDTTPIFSNAAFQLLAFALTNATVRDGNKNSFSDMVLKSVLQPLNMTQSSFLSKTSCARVFGEGLNTSAPGEQAALSMLSTTRDLARAGHAMLSSRLLPPVTTRRWLHPAADTSNLRNGVGRPWEVYRAGSSAVDPILDVFLKGGEVARYSSYFGLAPDVGAGFAILGHDAGGGGGAADLNVYADVVAGALAKMQGLAAAEVAEGYAGVYGGGGVEDVAVFNVSDIGPGLVVEQLVVGGSDVRAEIAAAAGVMLEDLDFRVYPTNVVKGGLYQFVAVFQDMSAPVDMGTPTCVTWMTVDALGPTLGDRFVFELDGKGMATRVLIPATGVSFTRAK</sequence>
<dbReference type="SUPFAM" id="SSF56601">
    <property type="entry name" value="beta-lactamase/transpeptidase-like"/>
    <property type="match status" value="1"/>
</dbReference>
<feature type="domain" description="Beta-lactamase-related" evidence="6">
    <location>
        <begin position="709"/>
        <end position="1012"/>
    </location>
</feature>
<dbReference type="Gene3D" id="3.40.710.10">
    <property type="entry name" value="DD-peptidase/beta-lactamase superfamily"/>
    <property type="match status" value="1"/>
</dbReference>
<dbReference type="InterPro" id="IPR012338">
    <property type="entry name" value="Beta-lactam/transpept-like"/>
</dbReference>
<evidence type="ECO:0000256" key="2">
    <source>
        <dbReference type="ARBA" id="ARBA00023015"/>
    </source>
</evidence>
<keyword evidence="3" id="KW-0238">DNA-binding</keyword>
<comment type="subcellular location">
    <subcellularLocation>
        <location evidence="1">Nucleus</location>
    </subcellularLocation>
</comment>
<keyword evidence="5" id="KW-0539">Nucleus</keyword>
<dbReference type="GeneID" id="85315785"/>
<dbReference type="GO" id="GO:0000981">
    <property type="term" value="F:DNA-binding transcription factor activity, RNA polymerase II-specific"/>
    <property type="evidence" value="ECO:0007669"/>
    <property type="project" value="InterPro"/>
</dbReference>
<dbReference type="InterPro" id="IPR058664">
    <property type="entry name" value="ARB_00930-like_C"/>
</dbReference>
<accession>A0AAJ0FCE4</accession>
<feature type="domain" description="Beta-lactamase-like ARB-00930-like C-terminal" evidence="7">
    <location>
        <begin position="1027"/>
        <end position="1163"/>
    </location>
</feature>
<evidence type="ECO:0000256" key="4">
    <source>
        <dbReference type="ARBA" id="ARBA00023163"/>
    </source>
</evidence>
<evidence type="ECO:0000256" key="1">
    <source>
        <dbReference type="ARBA" id="ARBA00004123"/>
    </source>
</evidence>
<dbReference type="Gene3D" id="4.10.240.10">
    <property type="entry name" value="Zn(2)-C6 fungal-type DNA-binding domain"/>
    <property type="match status" value="1"/>
</dbReference>